<reference evidence="2 3" key="1">
    <citation type="submission" date="2024-09" db="EMBL/GenBank/DDBJ databases">
        <title>Genome sequencing and assembly of Phytophthora oleae, isolate VK10A, causative agent of rot of olive drupes.</title>
        <authorList>
            <person name="Conti Taguali S."/>
            <person name="Riolo M."/>
            <person name="La Spada F."/>
            <person name="Cacciola S.O."/>
            <person name="Dionisio G."/>
        </authorList>
    </citation>
    <scope>NUCLEOTIDE SEQUENCE [LARGE SCALE GENOMIC DNA]</scope>
    <source>
        <strain evidence="2 3">VK10A</strain>
    </source>
</reference>
<name>A0ABD3F1E3_9STRA</name>
<evidence type="ECO:0000256" key="1">
    <source>
        <dbReference type="SAM" id="MobiDB-lite"/>
    </source>
</evidence>
<dbReference type="AlphaFoldDB" id="A0ABD3F1E3"/>
<comment type="caution">
    <text evidence="2">The sequence shown here is derived from an EMBL/GenBank/DDBJ whole genome shotgun (WGS) entry which is preliminary data.</text>
</comment>
<protein>
    <submittedName>
        <fullName evidence="2">Uncharacterized protein</fullName>
    </submittedName>
</protein>
<feature type="region of interest" description="Disordered" evidence="1">
    <location>
        <begin position="1"/>
        <end position="28"/>
    </location>
</feature>
<accession>A0ABD3F1E3</accession>
<sequence>MPEHQRTSAKAAPRPPTNRKTDITTSTGNQKIFDDRLDGSIGTVIKEGYGARLLVLVYFVDKLGASSY</sequence>
<dbReference type="Proteomes" id="UP001632037">
    <property type="component" value="Unassembled WGS sequence"/>
</dbReference>
<gene>
    <name evidence="2" type="ORF">V7S43_014288</name>
</gene>
<evidence type="ECO:0000313" key="2">
    <source>
        <dbReference type="EMBL" id="KAL3660533.1"/>
    </source>
</evidence>
<organism evidence="2 3">
    <name type="scientific">Phytophthora oleae</name>
    <dbReference type="NCBI Taxonomy" id="2107226"/>
    <lineage>
        <taxon>Eukaryota</taxon>
        <taxon>Sar</taxon>
        <taxon>Stramenopiles</taxon>
        <taxon>Oomycota</taxon>
        <taxon>Peronosporomycetes</taxon>
        <taxon>Peronosporales</taxon>
        <taxon>Peronosporaceae</taxon>
        <taxon>Phytophthora</taxon>
    </lineage>
</organism>
<proteinExistence type="predicted"/>
<evidence type="ECO:0000313" key="3">
    <source>
        <dbReference type="Proteomes" id="UP001632037"/>
    </source>
</evidence>
<dbReference type="EMBL" id="JBIMZQ010000040">
    <property type="protein sequence ID" value="KAL3660533.1"/>
    <property type="molecule type" value="Genomic_DNA"/>
</dbReference>
<keyword evidence="3" id="KW-1185">Reference proteome</keyword>